<feature type="compositionally biased region" description="Basic and acidic residues" evidence="1">
    <location>
        <begin position="521"/>
        <end position="537"/>
    </location>
</feature>
<feature type="region of interest" description="Disordered" evidence="1">
    <location>
        <begin position="3734"/>
        <end position="3754"/>
    </location>
</feature>
<evidence type="ECO:0000256" key="1">
    <source>
        <dbReference type="SAM" id="MobiDB-lite"/>
    </source>
</evidence>
<evidence type="ECO:0000313" key="4">
    <source>
        <dbReference type="EMBL" id="MFD2484816.1"/>
    </source>
</evidence>
<evidence type="ECO:0000259" key="3">
    <source>
        <dbReference type="Pfam" id="PF25547"/>
    </source>
</evidence>
<organism evidence="4 5">
    <name type="scientific">Amycolatopsis albidoflavus</name>
    <dbReference type="NCBI Taxonomy" id="102226"/>
    <lineage>
        <taxon>Bacteria</taxon>
        <taxon>Bacillati</taxon>
        <taxon>Actinomycetota</taxon>
        <taxon>Actinomycetes</taxon>
        <taxon>Pseudonocardiales</taxon>
        <taxon>Pseudonocardiaceae</taxon>
        <taxon>Amycolatopsis</taxon>
    </lineage>
</organism>
<feature type="region of interest" description="Disordered" evidence="1">
    <location>
        <begin position="1081"/>
        <end position="1167"/>
    </location>
</feature>
<feature type="region of interest" description="Disordered" evidence="1">
    <location>
        <begin position="927"/>
        <end position="956"/>
    </location>
</feature>
<dbReference type="Pfam" id="PF25547">
    <property type="entry name" value="WXG100_2"/>
    <property type="match status" value="1"/>
</dbReference>
<comment type="caution">
    <text evidence="4">The sequence shown here is derived from an EMBL/GenBank/DDBJ whole genome shotgun (WGS) entry which is preliminary data.</text>
</comment>
<dbReference type="InterPro" id="IPR057746">
    <property type="entry name" value="CpnT-like_N"/>
</dbReference>
<feature type="region of interest" description="Disordered" evidence="1">
    <location>
        <begin position="1866"/>
        <end position="1942"/>
    </location>
</feature>
<feature type="domain" description="Outer membrane channel protein CpnT-like N-terminal" evidence="3">
    <location>
        <begin position="6"/>
        <end position="164"/>
    </location>
</feature>
<evidence type="ECO:0000259" key="2">
    <source>
        <dbReference type="Pfam" id="PF15644"/>
    </source>
</evidence>
<feature type="compositionally biased region" description="Pro residues" evidence="1">
    <location>
        <begin position="343"/>
        <end position="360"/>
    </location>
</feature>
<feature type="region of interest" description="Disordered" evidence="1">
    <location>
        <begin position="1032"/>
        <end position="1055"/>
    </location>
</feature>
<proteinExistence type="predicted"/>
<feature type="compositionally biased region" description="Low complexity" evidence="1">
    <location>
        <begin position="679"/>
        <end position="692"/>
    </location>
</feature>
<feature type="compositionally biased region" description="Basic and acidic residues" evidence="1">
    <location>
        <begin position="706"/>
        <end position="729"/>
    </location>
</feature>
<accession>A0ABW5I637</accession>
<dbReference type="EMBL" id="JBHUKQ010000015">
    <property type="protein sequence ID" value="MFD2484816.1"/>
    <property type="molecule type" value="Genomic_DNA"/>
</dbReference>
<feature type="compositionally biased region" description="Low complexity" evidence="1">
    <location>
        <begin position="588"/>
        <end position="625"/>
    </location>
</feature>
<feature type="domain" description="Tox-PL" evidence="2">
    <location>
        <begin position="3266"/>
        <end position="3365"/>
    </location>
</feature>
<feature type="compositionally biased region" description="Low complexity" evidence="1">
    <location>
        <begin position="482"/>
        <end position="492"/>
    </location>
</feature>
<feature type="compositionally biased region" description="Basic and acidic residues" evidence="1">
    <location>
        <begin position="634"/>
        <end position="652"/>
    </location>
</feature>
<dbReference type="InterPro" id="IPR028908">
    <property type="entry name" value="Tox-PL_dom"/>
</dbReference>
<name>A0ABW5I637_9PSEU</name>
<feature type="region of interest" description="Disordered" evidence="1">
    <location>
        <begin position="3665"/>
        <end position="3709"/>
    </location>
</feature>
<feature type="compositionally biased region" description="Low complexity" evidence="1">
    <location>
        <begin position="1896"/>
        <end position="1911"/>
    </location>
</feature>
<protein>
    <submittedName>
        <fullName evidence="4">Uncharacterized protein</fullName>
    </submittedName>
</protein>
<feature type="compositionally biased region" description="Low complexity" evidence="1">
    <location>
        <begin position="449"/>
        <end position="466"/>
    </location>
</feature>
<gene>
    <name evidence="4" type="ORF">ACFSUT_31390</name>
</gene>
<dbReference type="RefSeq" id="WP_344276223.1">
    <property type="nucleotide sequence ID" value="NZ_BAAAHV010000012.1"/>
</dbReference>
<reference evidence="5" key="1">
    <citation type="journal article" date="2019" name="Int. J. Syst. Evol. Microbiol.">
        <title>The Global Catalogue of Microorganisms (GCM) 10K type strain sequencing project: providing services to taxonomists for standard genome sequencing and annotation.</title>
        <authorList>
            <consortium name="The Broad Institute Genomics Platform"/>
            <consortium name="The Broad Institute Genome Sequencing Center for Infectious Disease"/>
            <person name="Wu L."/>
            <person name="Ma J."/>
        </authorList>
    </citation>
    <scope>NUCLEOTIDE SEQUENCE [LARGE SCALE GENOMIC DNA]</scope>
    <source>
        <strain evidence="5">CGMCC 4.7638</strain>
    </source>
</reference>
<feature type="region of interest" description="Disordered" evidence="1">
    <location>
        <begin position="338"/>
        <end position="732"/>
    </location>
</feature>
<dbReference type="Pfam" id="PF15644">
    <property type="entry name" value="Gln_amidase"/>
    <property type="match status" value="1"/>
</dbReference>
<dbReference type="Proteomes" id="UP001597542">
    <property type="component" value="Unassembled WGS sequence"/>
</dbReference>
<evidence type="ECO:0000313" key="5">
    <source>
        <dbReference type="Proteomes" id="UP001597542"/>
    </source>
</evidence>
<sequence>MAPGDVQEPTEELWIRVKSDWLSRHAGWLDAIWPLDSESDARELGDAWDRLRDALNTLHDQAGPHVESLHDTWTDLAGVSAYNALHRFLDGSSGGEGLAQLAGHCHELAEACRKYAKDLADIKGEIVADILINVALFALSTLIAGPAGEAFFAARLGAQIAAKVAAAVEKIAAASRATRLGLGALKFGGELALNAGRGAVGGGVGNLLGQEFSSWRGYGDVDLGKVKNAVEAGAIGGALGHAANRTVGKAVSDTAAKGLGKLPKLSEDTAKQLGSVAGASVSGAITGAGTNYILDRPMDEGAIAGAARGGMHALGANGMKNTYERVTGEQHPTIRDLIRSHLPTPPDGGPPNTPMPPPDHGSPAPSGGEARGSAEQTGPSQHTEVHSSAEHQASAQHAEMRATGTDGVHSGAGLAPRIDAGSSGAEVTNLVRSPSSAPAQLPARTATLAPHSPASGAPPARSGDGPTSAPVKDAGAGGGAKGSSSGKDGAAAPEKSAPAQEDSTASGASDEGRGQSSADASESKSGKVIDLESRRNPDSAGGHKAVEAEGVNKAPETPPDDPPGSVQRPEGPSGSGQNQGEAARTSDTGTRPARTAAAPTEPTPLRTTPSAETGTRPTGGRATATHNESTPSRTTRERDTATRTALPHDESTPQRSAATPDNGARPTKTATAAHPEPAPQRSAASPDSSARPTKAGTNSEPAPPKSEAEGRDEAKPATELKDFRPKETFAGRAKRVLLSEPEAKLAELSERAAYARDRGVGWLGDQLLGSLGGRPAGPKPGDRWFALESRRTEAELAEVLGRLRGLGYSLPDLAEQGVASRHLALADRMVHRELSESELKQALVARTSLSAAEGHPARSAFDEVLSRTGDLLAEAKGLEAKAHEAIAQPPEPRPEPVTFTVLYGDGEESSTRAALRSVPVVTGASEALAGGNRPAGTRAPEAVGAHLPDGEAPVSPDRARALPDLWDNYHAQARVGGLSAHLTLLHDAETGNLDAAGRRDFRLAVSDWLADTPTPEGSGLRAQFRAAFDQLAHPSTGPHSPSATPEPARTEPTLPRARLGQSVSFAESLLGPVVGPAPATVTDPVRPSIGFPTRPPVRTEPFPRVGDPHPHRVGDPAPVRVGDPRPGSVADPRPGPAVPGDPFRTGDVTAAPIPRLPPDFPGRAEPSVPEVRYPSPDVLEVPPVVPATFPYPAEKTPARPVRERTEVVPLRHDYPGETKPPPPVPDEDADERFDLPREVREQLTEQELADLWALVRATGARPGDVLRWIVDKVLYDRVRKPGRGLPHQDASLADKLRFLAVEREADRLLVGDRLAELVGRPRARVQVVEQEESSADGAAGIYLRYGVLTTLSFAYAEFAKRRDLLDRIEAQLALAKSAAADSPELAERAYELALKLAQEYLDLVGPDLGFLHALSLSDDAERAALGFGGATDFQPRGQVHDHGETIGLAEFSFSHADGRRRNVVVARLRSPGSADRERLVKNARRYLRNQRSGEKKPYLVLSREWRNVGEADLAELTDSLRKMGFAAVLYSDATRPAEEPRVTALHLDDAVRAESAAAPARSDKPWLGKVFSELWKAAGTNGQPGLRQIAQLPAKDAVDVLSLLLRPDSTPAARDTHFAALGRELARVPEEQRQALRDKLQWLGEWIDGRPPWKQAYEDAQGLWTASALFAALSAGVSIKDIRQFAPDFGPLHASPDEEVAAAAVLAELALHWHGLGDLWQPGVFEAPVRPDGDPAAFPDFPVRDATSTGPDYHVVVARADSLDERETIFARLRRNLAANGAHPQFVVLTGEVTAADPEALRELSQQLLAEGFDAVAVHCPGSAFDVLAARTNLLTSLTAHAVGPSRPTIAPGLAEWLSGKAAARHQEHVRLAEQAQRSVEGAEHSPAVPQPPNAVQPSASQPSATQPSAVRPEAEAEPAPPLTGAIEIHTPLSTIRAARQRPTAEDIARRMLPAAAVAAGVRVVEHGPFPRPSDDTVFLSQSGTVFAFQVVSTPNLGYSARNPITFQVFREPTAGQPLPLVVLRLPDWLAPDLAVLPMAHAMAAGAALLAAHRRGDPVSLPDQHFWHDRFPGAAPRPTPADLGYVAQVAALGAELDRDGTRRRDRRRMREHLSRLLSYLGLAADDPHAGVRRSALDAVRTEGIERALTVADRYRPAKAVEGYRVTHWPLADPAVEIGHRLPVDTPARRFDRAAAVEAAIRAQVGKAAERTGILLAPAGPDLRYDVFHDGRHLFTAAFHVLPGTTLESTGVSVHPGARVLSGYLPARLRPRDVEEIVRAALAFGTRYFRTATCAPGTLRPNTDADRLPESPADRALEARLEVLGDRITTTPAWRLRHRQQLLSQLRSLLEHAGLEKQLPDYAYRVAALGAHARAVVDTFAVERKDTAYPTTAFTIKTTVMFEQPATVAMTVALSMSGFASGHPGNGIGYLVYGAASAVLGAAMTRRYDIASDKQAALKKKYDEIRANIDRGRDQHELVNSWHEANFGTPLLSTGVPAPAQLESDAPDIALPLRTRIVRFSTPPLVALGTAAAVGFPLDIATGSFFALVTTGVGTAVFRPLAEGYTRRRRKGAELAAHDAIRRELHEYDLEDAKELYRQLVHARAAIASLLADGVIPDAALAELSPPAAERAAVDFAEHVTGSKLMDAVASFLPYLPDLYKITHPTLQPLKALLDHFTPLQILAAVDLAKLGVAGWISALADNHLAVGEVNNKLTRIAMRMRAERETQLPRKIRDRDLLLRDLVGEALVAVGTARPGANSSTVERALAEIRSKPPLLPKPVSRKAAVSRLRYLAVITAKSFTVGGFTVGLSVLAGVPATSVWGAVAAGVAGLLAVVGKPYYRIREILTDDRAGTPVEQQSDRDAVANGHVLGLLLKTAGREQGEQSALPAVTPLSEFEPLTFDDESLRSGEWATELREKLDALDRAVGAELGHWGFRPTLERRQALLHDELPRLSARARAQLTSYEGSEHGLLANHLDATLREYLRTGEGDFATQVAEVLRQHETADAELLRGLISVVRQYQGTGTLAERLGDLVREHDRSRQLADRVTELLNSRPRDEEIAAHADLLAHWHDTSGDGRLARQARDLLRQPERLPGELRRLLLPFEHDRTRAARLAVAAIRELNELLDEYQAASDPMRFTRLEPPAAELPEPDYRSPGQLLADRLGARPDPARTVLGLRFLAGVVPEDWAKQARTWSAEQLAEARKAVELAVWSGKKNGKYTLPAVTADTAPAAVLEALLREEVPLLREINPNYRSARLDRYRYRSNCVSATSALFHRMAGWDTTAAPAGPEPETLAALWQRLGGTWEAHGSEYDRLIAALTGRKGLVAAVAVRSLNDDGTVARHVSAVIVSERTGVPIFADPMTGSATKLPARALEIHLLPVDLAALRSTEPVALPPAGLHRVRPAERTEGYHGKRLRAVYDVLRQSPQFAGKNLPPLPAGQQSPPVHVLTHPVFHLWRRSPLARATRTHSLPAIDAGTVSKSQAARFVREAQPGYDRPDPNAYGTAWDRAGRVDQSYLAYWFGGFWFHSHDSYDSVIIAMAERPLGARALLHIVTTDRLDNEYHQLGWVAHGRYGIAFFDRLQGKLLRLPEYPARLALLPFTDAFLPWPDAPPEYQPAAGKLYVPDVPVPAPGVDLRRPYQEPPATPAPGPMWTAGHRDLARDPLLSGVDEGRGVKFSTPGPRRPLRPPMRQAPHPAGPPSDAAKPARYGPYHRLESRSQSPETAKLIEESNEVWGRTPRHGSNPAVQAWNGPLPSNRRGVEFYTDVKPHFYGVKASGLREWRADQGIHVDDEFAKLDVVVTKNTQVEAAPEPAENVILAEAVAEVEARGPEAVLREDALAPPPRPLEPTPAQAQTLDSIRENVGAPLPAGPPVADLARWLAGETSGAAGPGSVRFDRVSWIYQALEVLRRDGPARITGVEDGFAAPEPTGHRELRISLRLPDGRPAELRLGLTAIDEVAGTARALGNFARAVEETQPSTPQDEAVAAVLRRRQRELFDEALRRGLPAPPPDLESFVDPDEAVLAAAEIAGHVEFGDNLASANETHWLTYADGSQAIYKPASGESRSLAVPIPHGGQGFRENAMYRLARAAGSNVVPVTAHIDGPRGPGSAQRRVEGLSRALDVSDYPRVQQQEMAYLGYVGASSDCKALSKDGQVAAIDNGQNFPDYADDLIGINSPFVAAWLDRPLDPEVLARIRAIDPGWLVRMLRASGMSEHAADDARDRHEEVQRLGRIGGQQWTGRIWNGPGGLARDYR</sequence>
<keyword evidence="5" id="KW-1185">Reference proteome</keyword>